<evidence type="ECO:0000256" key="1">
    <source>
        <dbReference type="SAM" id="MobiDB-lite"/>
    </source>
</evidence>
<protein>
    <submittedName>
        <fullName evidence="2">Uncharacterized protein</fullName>
    </submittedName>
</protein>
<dbReference type="EMBL" id="LCYA01000052">
    <property type="protein sequence ID" value="KWV88490.1"/>
    <property type="molecule type" value="Genomic_DNA"/>
</dbReference>
<dbReference type="Proteomes" id="UP000061348">
    <property type="component" value="Unassembled WGS sequence"/>
</dbReference>
<gene>
    <name evidence="2" type="ORF">PFLmoz3_01385</name>
</gene>
<reference evidence="2 3" key="1">
    <citation type="submission" date="2015-05" db="EMBL/GenBank/DDBJ databases">
        <title>A genomic and transcriptomic approach to investigate the blue pigment phenotype in Pseudomonas fluorescens.</title>
        <authorList>
            <person name="Andreani N.A."/>
            <person name="Cardazzo B."/>
        </authorList>
    </citation>
    <scope>NUCLEOTIDE SEQUENCE [LARGE SCALE GENOMIC DNA]</scope>
    <source>
        <strain evidence="2 3">Ps_22</strain>
    </source>
</reference>
<evidence type="ECO:0000313" key="2">
    <source>
        <dbReference type="EMBL" id="KWV88490.1"/>
    </source>
</evidence>
<proteinExistence type="predicted"/>
<evidence type="ECO:0000313" key="3">
    <source>
        <dbReference type="Proteomes" id="UP000061348"/>
    </source>
</evidence>
<comment type="caution">
    <text evidence="2">The sequence shown here is derived from an EMBL/GenBank/DDBJ whole genome shotgun (WGS) entry which is preliminary data.</text>
</comment>
<organism evidence="2 3">
    <name type="scientific">Pseudomonas fluorescens</name>
    <dbReference type="NCBI Taxonomy" id="294"/>
    <lineage>
        <taxon>Bacteria</taxon>
        <taxon>Pseudomonadati</taxon>
        <taxon>Pseudomonadota</taxon>
        <taxon>Gammaproteobacteria</taxon>
        <taxon>Pseudomonadales</taxon>
        <taxon>Pseudomonadaceae</taxon>
        <taxon>Pseudomonas</taxon>
    </lineage>
</organism>
<name>A0A109LIQ9_PSEFL</name>
<feature type="region of interest" description="Disordered" evidence="1">
    <location>
        <begin position="20"/>
        <end position="49"/>
    </location>
</feature>
<accession>A0A109LIQ9</accession>
<dbReference type="AlphaFoldDB" id="A0A109LIQ9"/>
<sequence>MGTSFIECTAMSASLSSSAVSNSLTNRPLPPILDSGESSSLSPRLTMGTRETLRPGWACSRRALTYSACHKAKALLRVAMRISREDMDQSVLNRYGG</sequence>